<comment type="caution">
    <text evidence="2">The sequence shown here is derived from an EMBL/GenBank/DDBJ whole genome shotgun (WGS) entry which is preliminary data.</text>
</comment>
<dbReference type="Pfam" id="PF00589">
    <property type="entry name" value="Phage_integrase"/>
    <property type="match status" value="1"/>
</dbReference>
<evidence type="ECO:0000313" key="2">
    <source>
        <dbReference type="EMBL" id="GJA65891.1"/>
    </source>
</evidence>
<dbReference type="AlphaFoldDB" id="A0A3S5Z7K6"/>
<dbReference type="InterPro" id="IPR013762">
    <property type="entry name" value="Integrase-like_cat_sf"/>
</dbReference>
<dbReference type="InterPro" id="IPR002104">
    <property type="entry name" value="Integrase_catalytic"/>
</dbReference>
<dbReference type="GO" id="GO:0006310">
    <property type="term" value="P:DNA recombination"/>
    <property type="evidence" value="ECO:0007669"/>
    <property type="project" value="InterPro"/>
</dbReference>
<dbReference type="InterPro" id="IPR011010">
    <property type="entry name" value="DNA_brk_join_enz"/>
</dbReference>
<reference evidence="2" key="1">
    <citation type="submission" date="2021-07" db="EMBL/GenBank/DDBJ databases">
        <title>Draft genome sequence of carbapenem-resistant Aeromonas spp. in Japan.</title>
        <authorList>
            <person name="Maehana S."/>
            <person name="Suzuki M."/>
            <person name="Kitasato H."/>
        </authorList>
    </citation>
    <scope>NUCLEOTIDE SEQUENCE</scope>
    <source>
        <strain evidence="2">KAM351</strain>
    </source>
</reference>
<dbReference type="Proteomes" id="UP000886934">
    <property type="component" value="Unassembled WGS sequence"/>
</dbReference>
<dbReference type="Gene3D" id="1.10.443.10">
    <property type="entry name" value="Intergrase catalytic core"/>
    <property type="match status" value="1"/>
</dbReference>
<accession>A0A3S5Z7K6</accession>
<evidence type="ECO:0000313" key="3">
    <source>
        <dbReference type="Proteomes" id="UP000886934"/>
    </source>
</evidence>
<gene>
    <name evidence="2" type="ORF">KAM351_45020</name>
</gene>
<dbReference type="RefSeq" id="WP_080988599.1">
    <property type="nucleotide sequence ID" value="NZ_AP024136.1"/>
</dbReference>
<dbReference type="SUPFAM" id="SSF56349">
    <property type="entry name" value="DNA breaking-rejoining enzymes"/>
    <property type="match status" value="1"/>
</dbReference>
<proteinExistence type="predicted"/>
<dbReference type="GO" id="GO:0003677">
    <property type="term" value="F:DNA binding"/>
    <property type="evidence" value="ECO:0007669"/>
    <property type="project" value="InterPro"/>
</dbReference>
<dbReference type="EMBL" id="BPNN01000143">
    <property type="protein sequence ID" value="GJA65891.1"/>
    <property type="molecule type" value="Genomic_DNA"/>
</dbReference>
<organism evidence="2 3">
    <name type="scientific">Aeromonas caviae</name>
    <name type="common">Aeromonas punctata</name>
    <dbReference type="NCBI Taxonomy" id="648"/>
    <lineage>
        <taxon>Bacteria</taxon>
        <taxon>Pseudomonadati</taxon>
        <taxon>Pseudomonadota</taxon>
        <taxon>Gammaproteobacteria</taxon>
        <taxon>Aeromonadales</taxon>
        <taxon>Aeromonadaceae</taxon>
        <taxon>Aeromonas</taxon>
    </lineage>
</organism>
<name>A0A3S5Z7K6_AERCA</name>
<dbReference type="GO" id="GO:0015074">
    <property type="term" value="P:DNA integration"/>
    <property type="evidence" value="ECO:0007669"/>
    <property type="project" value="InterPro"/>
</dbReference>
<feature type="domain" description="Tyr recombinase" evidence="1">
    <location>
        <begin position="282"/>
        <end position="393"/>
    </location>
</feature>
<evidence type="ECO:0000259" key="1">
    <source>
        <dbReference type="Pfam" id="PF00589"/>
    </source>
</evidence>
<sequence>MVNKRRENGYSIPSRERETYTSKDGFEFDIYTSRWQLSVNSSLNIDWLADFLPHAQEEALRRTFAYRATQLAASTVCISVLDFKRFLSTYVDAADGISIHVILTFFASDEPKHIKSNVKVFLERCFLEGYGNAFEPGMESYLSELVIGDRGNRFNHEKSEDTRALTEYERKQFIYQLVRAHFTGKICEKTYLILKLIFITGKRAEQLANTKLCDFKNGFINIDGTPKKVILYNCPIAKQKFQTFRVEFNEIPLSWELDFDKDISAVADRSITLTEKLLGPLTLEQKKHVPLFCIERPTQVLRSEISRHSINTVLDGKILHNRAGVEARINNAFEDNSIFSISSERTGKILHLTARRLRHTHATKLAISGASIAEVANSLDHASYKAAMAYVNALPVLAIKIGEHLETTLSALAKRFDKNQVISVDTEKVIKLYTKHKSHDVGLCGKEVFCTEDYPIACYECELFIPSPFGNHKAVLNYVEDRIKEACEFGDFRGVENWRTIQIAVLERKFMADQVRLKMLSEHPEIKGLPYEGEK</sequence>
<protein>
    <recommendedName>
        <fullName evidence="1">Tyr recombinase domain-containing protein</fullName>
    </recommendedName>
</protein>